<name>A0A428YX83_KIBAR</name>
<evidence type="ECO:0000313" key="2">
    <source>
        <dbReference type="EMBL" id="RSM74617.1"/>
    </source>
</evidence>
<dbReference type="AlphaFoldDB" id="A0A428YX83"/>
<dbReference type="OrthoDB" id="581239at2"/>
<dbReference type="InterPro" id="IPR018535">
    <property type="entry name" value="DUF1996"/>
</dbReference>
<dbReference type="PANTHER" id="PTHR43662">
    <property type="match status" value="1"/>
</dbReference>
<dbReference type="Proteomes" id="UP000287547">
    <property type="component" value="Unassembled WGS sequence"/>
</dbReference>
<accession>A0A428YX83</accession>
<dbReference type="EMBL" id="QHKI01000051">
    <property type="protein sequence ID" value="RSM74617.1"/>
    <property type="molecule type" value="Genomic_DNA"/>
</dbReference>
<feature type="domain" description="DUF1996" evidence="1">
    <location>
        <begin position="75"/>
        <end position="283"/>
    </location>
</feature>
<dbReference type="Pfam" id="PF09362">
    <property type="entry name" value="DUF1996"/>
    <property type="match status" value="1"/>
</dbReference>
<gene>
    <name evidence="2" type="ORF">DMH04_39890</name>
</gene>
<evidence type="ECO:0000259" key="1">
    <source>
        <dbReference type="Pfam" id="PF09362"/>
    </source>
</evidence>
<sequence>MPAQTLPMPGWKRFRRRLMAAGAVTPLVLVVTLLTTHTPTGHSAHALTLDAGPFVPFAASEFRANCLSSHRAGNDPIVFPNQPNVSHIHEFFGNRTTNAHSTLQSLRSGTTNCQPTADLSAYWVPTLYKNGVPIAPESVIIYYQGIHNAPQAVAPPQGLRIVVGNATAATADQNPAARWSCVGHGASSRDFMNCPPGSKLETYLDFPTCWNGRDLDSPNHKDHMAFAPGLVCPSTHPVVLPRTEFLITYPVNGTGLTLAGTRNGVNVTTAPGFTFHGDFMNAWDPAELERRMRDCIRAQRICGTNGNPI</sequence>
<protein>
    <submittedName>
        <fullName evidence="2">DUF1996 domain-containing protein</fullName>
    </submittedName>
</protein>
<dbReference type="PANTHER" id="PTHR43662:SF3">
    <property type="entry name" value="DOMAIN PROTEIN, PUTATIVE (AFU_ORTHOLOGUE AFUA_6G11970)-RELATED"/>
    <property type="match status" value="1"/>
</dbReference>
<organism evidence="2 3">
    <name type="scientific">Kibdelosporangium aridum</name>
    <dbReference type="NCBI Taxonomy" id="2030"/>
    <lineage>
        <taxon>Bacteria</taxon>
        <taxon>Bacillati</taxon>
        <taxon>Actinomycetota</taxon>
        <taxon>Actinomycetes</taxon>
        <taxon>Pseudonocardiales</taxon>
        <taxon>Pseudonocardiaceae</taxon>
        <taxon>Kibdelosporangium</taxon>
    </lineage>
</organism>
<comment type="caution">
    <text evidence="2">The sequence shown here is derived from an EMBL/GenBank/DDBJ whole genome shotgun (WGS) entry which is preliminary data.</text>
</comment>
<evidence type="ECO:0000313" key="3">
    <source>
        <dbReference type="Proteomes" id="UP000287547"/>
    </source>
</evidence>
<proteinExistence type="predicted"/>
<reference evidence="2 3" key="1">
    <citation type="submission" date="2018-05" db="EMBL/GenBank/DDBJ databases">
        <title>Evolution of GPA BGCs.</title>
        <authorList>
            <person name="Waglechner N."/>
            <person name="Wright G.D."/>
        </authorList>
    </citation>
    <scope>NUCLEOTIDE SEQUENCE [LARGE SCALE GENOMIC DNA]</scope>
    <source>
        <strain evidence="2 3">A82846</strain>
    </source>
</reference>